<proteinExistence type="predicted"/>
<accession>A0A8S3BP86</accession>
<gene>
    <name evidence="2" type="ORF">SMN809_LOCUS36165</name>
    <name evidence="3" type="ORF">SMN809_LOCUS49113</name>
</gene>
<evidence type="ECO:0000313" key="4">
    <source>
        <dbReference type="Proteomes" id="UP000676336"/>
    </source>
</evidence>
<name>A0A8S3BP86_9BILA</name>
<organism evidence="3 4">
    <name type="scientific">Rotaria magnacalcarata</name>
    <dbReference type="NCBI Taxonomy" id="392030"/>
    <lineage>
        <taxon>Eukaryota</taxon>
        <taxon>Metazoa</taxon>
        <taxon>Spiralia</taxon>
        <taxon>Gnathifera</taxon>
        <taxon>Rotifera</taxon>
        <taxon>Eurotatoria</taxon>
        <taxon>Bdelloidea</taxon>
        <taxon>Philodinida</taxon>
        <taxon>Philodinidae</taxon>
        <taxon>Rotaria</taxon>
    </lineage>
</organism>
<reference evidence="3" key="1">
    <citation type="submission" date="2021-02" db="EMBL/GenBank/DDBJ databases">
        <authorList>
            <person name="Nowell W R."/>
        </authorList>
    </citation>
    <scope>NUCLEOTIDE SEQUENCE</scope>
</reference>
<dbReference type="Proteomes" id="UP000676336">
    <property type="component" value="Unassembled WGS sequence"/>
</dbReference>
<evidence type="ECO:0000313" key="3">
    <source>
        <dbReference type="EMBL" id="CAF4844800.1"/>
    </source>
</evidence>
<feature type="non-terminal residue" evidence="3">
    <location>
        <position position="47"/>
    </location>
</feature>
<dbReference type="EMBL" id="CAJOBI010159386">
    <property type="protein sequence ID" value="CAF4844800.1"/>
    <property type="molecule type" value="Genomic_DNA"/>
</dbReference>
<comment type="caution">
    <text evidence="3">The sequence shown here is derived from an EMBL/GenBank/DDBJ whole genome shotgun (WGS) entry which is preliminary data.</text>
</comment>
<evidence type="ECO:0000256" key="1">
    <source>
        <dbReference type="SAM" id="MobiDB-lite"/>
    </source>
</evidence>
<feature type="non-terminal residue" evidence="3">
    <location>
        <position position="1"/>
    </location>
</feature>
<sequence>GAPPDTNDYNSRADFPPHQLMQSAQNNFSSLSQNRPPPPPPQPAAPQ</sequence>
<evidence type="ECO:0000313" key="2">
    <source>
        <dbReference type="EMBL" id="CAF4529541.1"/>
    </source>
</evidence>
<dbReference type="EMBL" id="CAJOBI010088201">
    <property type="protein sequence ID" value="CAF4529541.1"/>
    <property type="molecule type" value="Genomic_DNA"/>
</dbReference>
<dbReference type="AlphaFoldDB" id="A0A8S3BP86"/>
<feature type="region of interest" description="Disordered" evidence="1">
    <location>
        <begin position="1"/>
        <end position="47"/>
    </location>
</feature>
<feature type="compositionally biased region" description="Pro residues" evidence="1">
    <location>
        <begin position="35"/>
        <end position="47"/>
    </location>
</feature>
<feature type="compositionally biased region" description="Polar residues" evidence="1">
    <location>
        <begin position="20"/>
        <end position="34"/>
    </location>
</feature>
<protein>
    <submittedName>
        <fullName evidence="3">Uncharacterized protein</fullName>
    </submittedName>
</protein>